<reference evidence="2" key="1">
    <citation type="submission" date="2016-06" db="EMBL/GenBank/DDBJ databases">
        <title>Parallel loss of symbiosis genes in relatives of nitrogen-fixing non-legume Parasponia.</title>
        <authorList>
            <person name="Van Velzen R."/>
            <person name="Holmer R."/>
            <person name="Bu F."/>
            <person name="Rutten L."/>
            <person name="Van Zeijl A."/>
            <person name="Liu W."/>
            <person name="Santuari L."/>
            <person name="Cao Q."/>
            <person name="Sharma T."/>
            <person name="Shen D."/>
            <person name="Roswanjaya Y."/>
            <person name="Wardhani T."/>
            <person name="Kalhor M.S."/>
            <person name="Jansen J."/>
            <person name="Van den Hoogen J."/>
            <person name="Gungor B."/>
            <person name="Hartog M."/>
            <person name="Hontelez J."/>
            <person name="Verver J."/>
            <person name="Yang W.-C."/>
            <person name="Schijlen E."/>
            <person name="Repin R."/>
            <person name="Schilthuizen M."/>
            <person name="Schranz E."/>
            <person name="Heidstra R."/>
            <person name="Miyata K."/>
            <person name="Fedorova E."/>
            <person name="Kohlen W."/>
            <person name="Bisseling T."/>
            <person name="Smit S."/>
            <person name="Geurts R."/>
        </authorList>
    </citation>
    <scope>NUCLEOTIDE SEQUENCE [LARGE SCALE GENOMIC DNA]</scope>
    <source>
        <strain evidence="2">cv. RG33-2</strain>
    </source>
</reference>
<proteinExistence type="predicted"/>
<organism evidence="1 2">
    <name type="scientific">Trema orientale</name>
    <name type="common">Charcoal tree</name>
    <name type="synonym">Celtis orientalis</name>
    <dbReference type="NCBI Taxonomy" id="63057"/>
    <lineage>
        <taxon>Eukaryota</taxon>
        <taxon>Viridiplantae</taxon>
        <taxon>Streptophyta</taxon>
        <taxon>Embryophyta</taxon>
        <taxon>Tracheophyta</taxon>
        <taxon>Spermatophyta</taxon>
        <taxon>Magnoliopsida</taxon>
        <taxon>eudicotyledons</taxon>
        <taxon>Gunneridae</taxon>
        <taxon>Pentapetalae</taxon>
        <taxon>rosids</taxon>
        <taxon>fabids</taxon>
        <taxon>Rosales</taxon>
        <taxon>Cannabaceae</taxon>
        <taxon>Trema</taxon>
    </lineage>
</organism>
<sequence length="80" mass="9224">VAHSSPNKWIFKVNRSSRTHAERLSGIDFKVPSKSRDLFPHAESILMVKFVIEDVEKRLIFRSSLIQFIPNPIMDSRSGQ</sequence>
<keyword evidence="2" id="KW-1185">Reference proteome</keyword>
<name>A0A2P5G260_TREOI</name>
<gene>
    <name evidence="1" type="ORF">TorRG33x02_004470</name>
</gene>
<dbReference type="Proteomes" id="UP000237000">
    <property type="component" value="Unassembled WGS sequence"/>
</dbReference>
<comment type="caution">
    <text evidence="1">The sequence shown here is derived from an EMBL/GenBank/DDBJ whole genome shotgun (WGS) entry which is preliminary data.</text>
</comment>
<protein>
    <submittedName>
        <fullName evidence="1">Uncharacterized protein</fullName>
    </submittedName>
</protein>
<dbReference type="InParanoid" id="A0A2P5G260"/>
<evidence type="ECO:0000313" key="1">
    <source>
        <dbReference type="EMBL" id="POO04143.1"/>
    </source>
</evidence>
<feature type="non-terminal residue" evidence="1">
    <location>
        <position position="1"/>
    </location>
</feature>
<evidence type="ECO:0000313" key="2">
    <source>
        <dbReference type="Proteomes" id="UP000237000"/>
    </source>
</evidence>
<dbReference type="AlphaFoldDB" id="A0A2P5G260"/>
<dbReference type="EMBL" id="JXTC01000001">
    <property type="protein sequence ID" value="POO04143.1"/>
    <property type="molecule type" value="Genomic_DNA"/>
</dbReference>
<accession>A0A2P5G260</accession>